<comment type="caution">
    <text evidence="3">The sequence shown here is derived from an EMBL/GenBank/DDBJ whole genome shotgun (WGS) entry which is preliminary data.</text>
</comment>
<dbReference type="PROSITE" id="PS50930">
    <property type="entry name" value="HTH_LYTTR"/>
    <property type="match status" value="1"/>
</dbReference>
<evidence type="ECO:0000259" key="2">
    <source>
        <dbReference type="PROSITE" id="PS50930"/>
    </source>
</evidence>
<dbReference type="SMART" id="SM00850">
    <property type="entry name" value="LytTR"/>
    <property type="match status" value="1"/>
</dbReference>
<dbReference type="PANTHER" id="PTHR43038">
    <property type="entry name" value="ATP-BINDING CASSETTE, SUB-FAMILY H, MEMBER 1"/>
    <property type="match status" value="1"/>
</dbReference>
<evidence type="ECO:0000313" key="3">
    <source>
        <dbReference type="EMBL" id="MBD7942617.1"/>
    </source>
</evidence>
<dbReference type="SUPFAM" id="SSF52540">
    <property type="entry name" value="P-loop containing nucleoside triphosphate hydrolases"/>
    <property type="match status" value="1"/>
</dbReference>
<dbReference type="PROSITE" id="PS50893">
    <property type="entry name" value="ABC_TRANSPORTER_2"/>
    <property type="match status" value="1"/>
</dbReference>
<dbReference type="RefSeq" id="WP_191696366.1">
    <property type="nucleotide sequence ID" value="NZ_JACSQO010000001.1"/>
</dbReference>
<evidence type="ECO:0000313" key="4">
    <source>
        <dbReference type="Proteomes" id="UP000640786"/>
    </source>
</evidence>
<organism evidence="3 4">
    <name type="scientific">Psychrobacillus faecigallinarum</name>
    <dbReference type="NCBI Taxonomy" id="2762235"/>
    <lineage>
        <taxon>Bacteria</taxon>
        <taxon>Bacillati</taxon>
        <taxon>Bacillota</taxon>
        <taxon>Bacilli</taxon>
        <taxon>Bacillales</taxon>
        <taxon>Bacillaceae</taxon>
        <taxon>Psychrobacillus</taxon>
    </lineage>
</organism>
<dbReference type="EMBL" id="JACSQO010000001">
    <property type="protein sequence ID" value="MBD7942617.1"/>
    <property type="molecule type" value="Genomic_DNA"/>
</dbReference>
<protein>
    <submittedName>
        <fullName evidence="3">LytTR family transcriptional regulator DNA-binding domain-containing protein</fullName>
    </submittedName>
</protein>
<dbReference type="GO" id="GO:0003677">
    <property type="term" value="F:DNA binding"/>
    <property type="evidence" value="ECO:0007669"/>
    <property type="project" value="UniProtKB-KW"/>
</dbReference>
<dbReference type="Proteomes" id="UP000640786">
    <property type="component" value="Unassembled WGS sequence"/>
</dbReference>
<dbReference type="Pfam" id="PF04397">
    <property type="entry name" value="LytTR"/>
    <property type="match status" value="1"/>
</dbReference>
<dbReference type="InterPro" id="IPR003439">
    <property type="entry name" value="ABC_transporter-like_ATP-bd"/>
</dbReference>
<dbReference type="Pfam" id="PF00005">
    <property type="entry name" value="ABC_tran"/>
    <property type="match status" value="1"/>
</dbReference>
<feature type="domain" description="ABC transporter" evidence="1">
    <location>
        <begin position="3"/>
        <end position="217"/>
    </location>
</feature>
<dbReference type="InterPro" id="IPR012046">
    <property type="entry name" value="LytTR_ABC"/>
</dbReference>
<dbReference type="PIRSF" id="PIRSF036612">
    <property type="entry name" value="ABC_ATP_LytTR"/>
    <property type="match status" value="1"/>
</dbReference>
<keyword evidence="3" id="KW-0238">DNA-binding</keyword>
<name>A0ABR8R498_9BACI</name>
<evidence type="ECO:0000259" key="1">
    <source>
        <dbReference type="PROSITE" id="PS50893"/>
    </source>
</evidence>
<dbReference type="Gene3D" id="3.40.50.300">
    <property type="entry name" value="P-loop containing nucleotide triphosphate hydrolases"/>
    <property type="match status" value="1"/>
</dbReference>
<gene>
    <name evidence="3" type="ORF">H9650_00710</name>
</gene>
<accession>A0ABR8R498</accession>
<dbReference type="InterPro" id="IPR007492">
    <property type="entry name" value="LytTR_DNA-bd_dom"/>
</dbReference>
<dbReference type="PANTHER" id="PTHR43038:SF3">
    <property type="entry name" value="ABC TRANSPORTER G FAMILY MEMBER 20 ISOFORM X1"/>
    <property type="match status" value="1"/>
</dbReference>
<feature type="domain" description="HTH LytTR-type" evidence="2">
    <location>
        <begin position="238"/>
        <end position="344"/>
    </location>
</feature>
<dbReference type="Gene3D" id="2.40.50.1020">
    <property type="entry name" value="LytTr DNA-binding domain"/>
    <property type="match status" value="1"/>
</dbReference>
<sequence length="345" mass="39794">MTLKFIQAEKHTNDMVLFPEFNLDIIQGEVTAIVSTVNVKEQLLNTLLGKTRLSNGKIDYIPENKIGFFFLHEGGYERLTVLENLKFYKKLYNSPEQIDKIMHSVQLGAQKNKKILNLTYSERKRVQLAWLLIHSPDIYIMEEPDQNLDIESKRILLSILRELRLAQKIILVLTGQVESGVACSDNVYRLNEKGLHPIHTKEEESEEVKEIESPTAKITTTDESVEEKLIQPIRFEKIPTKVNEKIVLFDPPEIDYIESTEGQTYLHIKGESFACSFTLNDLEERLLAFGFFRCHRSYIVNLQKVREVITWTRNSYSLVLDDTEKSSVPLSKTKMADLKGMLGLK</sequence>
<reference evidence="3 4" key="1">
    <citation type="submission" date="2020-08" db="EMBL/GenBank/DDBJ databases">
        <title>A Genomic Blueprint of the Chicken Gut Microbiome.</title>
        <authorList>
            <person name="Gilroy R."/>
            <person name="Ravi A."/>
            <person name="Getino M."/>
            <person name="Pursley I."/>
            <person name="Horton D.L."/>
            <person name="Alikhan N.-F."/>
            <person name="Baker D."/>
            <person name="Gharbi K."/>
            <person name="Hall N."/>
            <person name="Watson M."/>
            <person name="Adriaenssens E.M."/>
            <person name="Foster-Nyarko E."/>
            <person name="Jarju S."/>
            <person name="Secka A."/>
            <person name="Antonio M."/>
            <person name="Oren A."/>
            <person name="Chaudhuri R."/>
            <person name="La Ragione R.M."/>
            <person name="Hildebrand F."/>
            <person name="Pallen M.J."/>
        </authorList>
    </citation>
    <scope>NUCLEOTIDE SEQUENCE [LARGE SCALE GENOMIC DNA]</scope>
    <source>
        <strain evidence="3 4">Sa2BUA9</strain>
    </source>
</reference>
<proteinExistence type="predicted"/>
<dbReference type="InterPro" id="IPR027417">
    <property type="entry name" value="P-loop_NTPase"/>
</dbReference>
<keyword evidence="4" id="KW-1185">Reference proteome</keyword>